<accession>Q2RA50</accession>
<evidence type="ECO:0000313" key="2">
    <source>
        <dbReference type="EMBL" id="AAX95118.1"/>
    </source>
</evidence>
<proteinExistence type="predicted"/>
<keyword evidence="1" id="KW-0472">Membrane</keyword>
<keyword evidence="1" id="KW-1133">Transmembrane helix</keyword>
<evidence type="ECO:0000313" key="3">
    <source>
        <dbReference type="Proteomes" id="UP000000763"/>
    </source>
</evidence>
<reference evidence="3" key="1">
    <citation type="journal article" date="2005" name="Nature">
        <title>The map-based sequence of the rice genome.</title>
        <authorList>
            <consortium name="International rice genome sequencing project (IRGSP)"/>
            <person name="Matsumoto T."/>
            <person name="Wu J."/>
            <person name="Kanamori H."/>
            <person name="Katayose Y."/>
            <person name="Fujisawa M."/>
            <person name="Namiki N."/>
            <person name="Mizuno H."/>
            <person name="Yamamoto K."/>
            <person name="Antonio B.A."/>
            <person name="Baba T."/>
            <person name="Sakata K."/>
            <person name="Nagamura Y."/>
            <person name="Aoki H."/>
            <person name="Arikawa K."/>
            <person name="Arita K."/>
            <person name="Bito T."/>
            <person name="Chiden Y."/>
            <person name="Fujitsuka N."/>
            <person name="Fukunaka R."/>
            <person name="Hamada M."/>
            <person name="Harada C."/>
            <person name="Hayashi A."/>
            <person name="Hijishita S."/>
            <person name="Honda M."/>
            <person name="Hosokawa S."/>
            <person name="Ichikawa Y."/>
            <person name="Idonuma A."/>
            <person name="Iijima M."/>
            <person name="Ikeda M."/>
            <person name="Ikeno M."/>
            <person name="Ito K."/>
            <person name="Ito S."/>
            <person name="Ito T."/>
            <person name="Ito Y."/>
            <person name="Ito Y."/>
            <person name="Iwabuchi A."/>
            <person name="Kamiya K."/>
            <person name="Karasawa W."/>
            <person name="Kurita K."/>
            <person name="Katagiri S."/>
            <person name="Kikuta A."/>
            <person name="Kobayashi H."/>
            <person name="Kobayashi N."/>
            <person name="Machita K."/>
            <person name="Maehara T."/>
            <person name="Masukawa M."/>
            <person name="Mizubayashi T."/>
            <person name="Mukai Y."/>
            <person name="Nagasaki H."/>
            <person name="Nagata Y."/>
            <person name="Naito S."/>
            <person name="Nakashima M."/>
            <person name="Nakama Y."/>
            <person name="Nakamichi Y."/>
            <person name="Nakamura M."/>
            <person name="Meguro A."/>
            <person name="Negishi M."/>
            <person name="Ohta I."/>
            <person name="Ohta T."/>
            <person name="Okamoto M."/>
            <person name="Ono N."/>
            <person name="Saji S."/>
            <person name="Sakaguchi M."/>
            <person name="Sakai K."/>
            <person name="Shibata M."/>
            <person name="Shimokawa T."/>
            <person name="Song J."/>
            <person name="Takazaki Y."/>
            <person name="Terasawa K."/>
            <person name="Tsugane M."/>
            <person name="Tsuji K."/>
            <person name="Ueda S."/>
            <person name="Waki K."/>
            <person name="Yamagata H."/>
            <person name="Yamamoto M."/>
            <person name="Yamamoto S."/>
            <person name="Yamane H."/>
            <person name="Yoshiki S."/>
            <person name="Yoshihara R."/>
            <person name="Yukawa K."/>
            <person name="Zhong H."/>
            <person name="Yano M."/>
            <person name="Yuan Q."/>
            <person name="Ouyang S."/>
            <person name="Liu J."/>
            <person name="Jones K.M."/>
            <person name="Gansberger K."/>
            <person name="Moffat K."/>
            <person name="Hill J."/>
            <person name="Bera J."/>
            <person name="Fadrosh D."/>
            <person name="Jin S."/>
            <person name="Johri S."/>
            <person name="Kim M."/>
            <person name="Overton L."/>
            <person name="Reardon M."/>
            <person name="Tsitrin T."/>
            <person name="Vuong H."/>
            <person name="Weaver B."/>
            <person name="Ciecko A."/>
            <person name="Tallon L."/>
            <person name="Jackson J."/>
            <person name="Pai G."/>
            <person name="Aken S.V."/>
            <person name="Utterback T."/>
            <person name="Reidmuller S."/>
            <person name="Feldblyum T."/>
            <person name="Hsiao J."/>
            <person name="Zismann V."/>
            <person name="Iobst S."/>
            <person name="de Vazeille A.R."/>
            <person name="Buell C.R."/>
            <person name="Ying K."/>
            <person name="Li Y."/>
            <person name="Lu T."/>
            <person name="Huang Y."/>
            <person name="Zhao Q."/>
            <person name="Feng Q."/>
            <person name="Zhang L."/>
            <person name="Zhu J."/>
            <person name="Weng Q."/>
            <person name="Mu J."/>
            <person name="Lu Y."/>
            <person name="Fan D."/>
            <person name="Liu Y."/>
            <person name="Guan J."/>
            <person name="Zhang Y."/>
            <person name="Yu S."/>
            <person name="Liu X."/>
            <person name="Zhang Y."/>
            <person name="Hong G."/>
            <person name="Han B."/>
            <person name="Choisne N."/>
            <person name="Demange N."/>
            <person name="Orjeda G."/>
            <person name="Samain S."/>
            <person name="Cattolico L."/>
            <person name="Pelletier E."/>
            <person name="Couloux A."/>
            <person name="Segurens B."/>
            <person name="Wincker P."/>
            <person name="D'Hont A."/>
            <person name="Scarpelli C."/>
            <person name="Weissenbach J."/>
            <person name="Salanoubat M."/>
            <person name="Quetier F."/>
            <person name="Yu Y."/>
            <person name="Kim H.R."/>
            <person name="Rambo T."/>
            <person name="Currie J."/>
            <person name="Collura K."/>
            <person name="Luo M."/>
            <person name="Yang T."/>
            <person name="Ammiraju J.S.S."/>
            <person name="Engler F."/>
            <person name="Soderlund C."/>
            <person name="Wing R.A."/>
            <person name="Palmer L.E."/>
            <person name="de la Bastide M."/>
            <person name="Spiegel L."/>
            <person name="Nascimento L."/>
            <person name="Zutavern T."/>
            <person name="O'Shaughnessy A."/>
            <person name="Dike S."/>
            <person name="Dedhia N."/>
            <person name="Preston R."/>
            <person name="Balija V."/>
            <person name="McCombie W.R."/>
            <person name="Chow T."/>
            <person name="Chen H."/>
            <person name="Chung M."/>
            <person name="Chen C."/>
            <person name="Shaw J."/>
            <person name="Wu H."/>
            <person name="Hsiao K."/>
            <person name="Chao Y."/>
            <person name="Chu M."/>
            <person name="Cheng C."/>
            <person name="Hour A."/>
            <person name="Lee P."/>
            <person name="Lin S."/>
            <person name="Lin Y."/>
            <person name="Liou J."/>
            <person name="Liu S."/>
            <person name="Hsing Y."/>
            <person name="Raghuvanshi S."/>
            <person name="Mohanty A."/>
            <person name="Bharti A.K."/>
            <person name="Gaur A."/>
            <person name="Gupta V."/>
            <person name="Kumar D."/>
            <person name="Ravi V."/>
            <person name="Vij S."/>
            <person name="Kapur A."/>
            <person name="Khurana P."/>
            <person name="Khurana P."/>
            <person name="Khurana J.P."/>
            <person name="Tyagi A.K."/>
            <person name="Gaikwad K."/>
            <person name="Singh A."/>
            <person name="Dalal V."/>
            <person name="Srivastava S."/>
            <person name="Dixit A."/>
            <person name="Pal A.K."/>
            <person name="Ghazi I.A."/>
            <person name="Yadav M."/>
            <person name="Pandit A."/>
            <person name="Bhargava A."/>
            <person name="Sureshbabu K."/>
            <person name="Batra K."/>
            <person name="Sharma T.R."/>
            <person name="Mohapatra T."/>
            <person name="Singh N.K."/>
            <person name="Messing J."/>
            <person name="Nelson A.B."/>
            <person name="Fuks G."/>
            <person name="Kavchok S."/>
            <person name="Keizer G."/>
            <person name="Linton E."/>
            <person name="Llaca V."/>
            <person name="Song R."/>
            <person name="Tanyolac B."/>
            <person name="Young S."/>
            <person name="Ho-Il K."/>
            <person name="Hahn J.H."/>
            <person name="Sangsakoo G."/>
            <person name="Vanavichit A."/>
            <person name="de Mattos Luiz.A.T."/>
            <person name="Zimmer P.D."/>
            <person name="Malone G."/>
            <person name="Dellagostin O."/>
            <person name="de Oliveira A.C."/>
            <person name="Bevan M."/>
            <person name="Bancroft I."/>
            <person name="Minx P."/>
            <person name="Cordum H."/>
            <person name="Wilson R."/>
            <person name="Cheng Z."/>
            <person name="Jin W."/>
            <person name="Jiang J."/>
            <person name="Leong S.A."/>
            <person name="Iwama H."/>
            <person name="Gojobori T."/>
            <person name="Itoh T."/>
            <person name="Niimura Y."/>
            <person name="Fujii Y."/>
            <person name="Habara T."/>
            <person name="Sakai H."/>
            <person name="Sato Y."/>
            <person name="Wilson G."/>
            <person name="Kumar K."/>
            <person name="McCouch S."/>
            <person name="Juretic N."/>
            <person name="Hoen D."/>
            <person name="Wright S."/>
            <person name="Bruskiewich R."/>
            <person name="Bureau T."/>
            <person name="Miyao A."/>
            <person name="Hirochika H."/>
            <person name="Nishikawa T."/>
            <person name="Kadowaki K."/>
            <person name="Sugiura M."/>
            <person name="Burr B."/>
            <person name="Sasaki T."/>
        </authorList>
    </citation>
    <scope>NUCLEOTIDE SEQUENCE [LARGE SCALE GENOMIC DNA]</scope>
    <source>
        <strain evidence="3">cv. Nipponbare</strain>
    </source>
</reference>
<name>Q2RA50_ORYSJ</name>
<organism evidence="2 3">
    <name type="scientific">Oryza sativa subsp. japonica</name>
    <name type="common">Rice</name>
    <dbReference type="NCBI Taxonomy" id="39947"/>
    <lineage>
        <taxon>Eukaryota</taxon>
        <taxon>Viridiplantae</taxon>
        <taxon>Streptophyta</taxon>
        <taxon>Embryophyta</taxon>
        <taxon>Tracheophyta</taxon>
        <taxon>Spermatophyta</taxon>
        <taxon>Magnoliopsida</taxon>
        <taxon>Liliopsida</taxon>
        <taxon>Poales</taxon>
        <taxon>Poaceae</taxon>
        <taxon>BOP clade</taxon>
        <taxon>Oryzoideae</taxon>
        <taxon>Oryzeae</taxon>
        <taxon>Oryzinae</taxon>
        <taxon>Oryza</taxon>
        <taxon>Oryza sativa</taxon>
    </lineage>
</organism>
<dbReference type="EMBL" id="AC120533">
    <property type="protein sequence ID" value="AAX95118.1"/>
    <property type="molecule type" value="Genomic_DNA"/>
</dbReference>
<feature type="transmembrane region" description="Helical" evidence="1">
    <location>
        <begin position="97"/>
        <end position="116"/>
    </location>
</feature>
<sequence>MVCETRAAKRDAASASINTRELGRAPALNLSGNRLTGELLEGFFSLALLEKVDLSGMPASAFLGTTLCGALLAPCANPALLPSSLGNSKGGGKLTRGAVIGIILDVVAVLIVMLVGNSPTLKV</sequence>
<dbReference type="Proteomes" id="UP000000763">
    <property type="component" value="Chromosome 11"/>
</dbReference>
<evidence type="ECO:0000256" key="1">
    <source>
        <dbReference type="SAM" id="Phobius"/>
    </source>
</evidence>
<dbReference type="AlphaFoldDB" id="Q2RA50"/>
<protein>
    <submittedName>
        <fullName evidence="2">Uncharacterized protein</fullName>
    </submittedName>
</protein>
<gene>
    <name evidence="2" type="ordered locus">LOC_Os11g06540</name>
</gene>
<reference evidence="3" key="2">
    <citation type="journal article" date="2008" name="Nucleic Acids Res.">
        <title>The rice annotation project database (RAP-DB): 2008 update.</title>
        <authorList>
            <consortium name="The rice annotation project (RAP)"/>
        </authorList>
    </citation>
    <scope>GENOME REANNOTATION</scope>
    <source>
        <strain evidence="3">cv. Nipponbare</strain>
    </source>
</reference>
<keyword evidence="1" id="KW-0812">Transmembrane</keyword>